<evidence type="ECO:0000313" key="2">
    <source>
        <dbReference type="EMBL" id="VFS66235.1"/>
    </source>
</evidence>
<keyword evidence="1" id="KW-1133">Transmembrane helix</keyword>
<name>A0A485AZ07_RAOTE</name>
<dbReference type="AlphaFoldDB" id="A0A485AZ07"/>
<reference evidence="2 3" key="1">
    <citation type="submission" date="2019-03" db="EMBL/GenBank/DDBJ databases">
        <authorList>
            <consortium name="Pathogen Informatics"/>
        </authorList>
    </citation>
    <scope>NUCLEOTIDE SEQUENCE [LARGE SCALE GENOMIC DNA]</scope>
    <source>
        <strain evidence="2 3">NCTC13038</strain>
    </source>
</reference>
<dbReference type="EMBL" id="CAADJG010000002">
    <property type="protein sequence ID" value="VFS66235.1"/>
    <property type="molecule type" value="Genomic_DNA"/>
</dbReference>
<evidence type="ECO:0000313" key="3">
    <source>
        <dbReference type="Proteomes" id="UP000332594"/>
    </source>
</evidence>
<gene>
    <name evidence="2" type="primary">fhuB_2</name>
    <name evidence="2" type="ORF">NCTC13038_00764</name>
</gene>
<protein>
    <submittedName>
        <fullName evidence="2">Iron(III)-hydroxamate import system permease protein fhuB</fullName>
    </submittedName>
</protein>
<proteinExistence type="predicted"/>
<evidence type="ECO:0000256" key="1">
    <source>
        <dbReference type="SAM" id="Phobius"/>
    </source>
</evidence>
<keyword evidence="1" id="KW-0472">Membrane</keyword>
<accession>A0A485AZ07</accession>
<feature type="transmembrane region" description="Helical" evidence="1">
    <location>
        <begin position="14"/>
        <end position="35"/>
    </location>
</feature>
<dbReference type="Proteomes" id="UP000332594">
    <property type="component" value="Unassembled WGS sequence"/>
</dbReference>
<sequence>MNAGDKVLAERQNVLWFALGGLVILLLAVIAALAFGRDAQSWHWASGTLLDQLMPWRWPRILAAPVCRGDAGGGGLHYSAPDR</sequence>
<keyword evidence="1" id="KW-0812">Transmembrane</keyword>
<organism evidence="2 3">
    <name type="scientific">Raoultella terrigena</name>
    <name type="common">Klebsiella terrigena</name>
    <dbReference type="NCBI Taxonomy" id="577"/>
    <lineage>
        <taxon>Bacteria</taxon>
        <taxon>Pseudomonadati</taxon>
        <taxon>Pseudomonadota</taxon>
        <taxon>Gammaproteobacteria</taxon>
        <taxon>Enterobacterales</taxon>
        <taxon>Enterobacteriaceae</taxon>
        <taxon>Klebsiella/Raoultella group</taxon>
        <taxon>Raoultella</taxon>
    </lineage>
</organism>